<comment type="caution">
    <text evidence="2">The sequence shown here is derived from an EMBL/GenBank/DDBJ whole genome shotgun (WGS) entry which is preliminary data.</text>
</comment>
<dbReference type="PANTHER" id="PTHR11786">
    <property type="entry name" value="N-HYDROXYARYLAMINE O-ACETYLTRANSFERASE"/>
    <property type="match status" value="1"/>
</dbReference>
<protein>
    <recommendedName>
        <fullName evidence="4">Arylamine N-acetyltransferase</fullName>
    </recommendedName>
</protein>
<dbReference type="EMBL" id="BMJQ01000002">
    <property type="protein sequence ID" value="GGF06983.1"/>
    <property type="molecule type" value="Genomic_DNA"/>
</dbReference>
<dbReference type="InterPro" id="IPR053710">
    <property type="entry name" value="Arylamine_NAT_domain_sf"/>
</dbReference>
<comment type="similarity">
    <text evidence="1">Belongs to the arylamine N-acetyltransferase family.</text>
</comment>
<evidence type="ECO:0000313" key="2">
    <source>
        <dbReference type="EMBL" id="GGF06983.1"/>
    </source>
</evidence>
<reference evidence="2" key="1">
    <citation type="journal article" date="2014" name="Int. J. Syst. Evol. Microbiol.">
        <title>Complete genome sequence of Corynebacterium casei LMG S-19264T (=DSM 44701T), isolated from a smear-ripened cheese.</title>
        <authorList>
            <consortium name="US DOE Joint Genome Institute (JGI-PGF)"/>
            <person name="Walter F."/>
            <person name="Albersmeier A."/>
            <person name="Kalinowski J."/>
            <person name="Ruckert C."/>
        </authorList>
    </citation>
    <scope>NUCLEOTIDE SEQUENCE</scope>
    <source>
        <strain evidence="2">CGMCC 1.15725</strain>
    </source>
</reference>
<dbReference type="Pfam" id="PF00797">
    <property type="entry name" value="Acetyltransf_2"/>
    <property type="match status" value="1"/>
</dbReference>
<dbReference type="GO" id="GO:0016407">
    <property type="term" value="F:acetyltransferase activity"/>
    <property type="evidence" value="ECO:0007669"/>
    <property type="project" value="InterPro"/>
</dbReference>
<reference evidence="2" key="2">
    <citation type="submission" date="2020-09" db="EMBL/GenBank/DDBJ databases">
        <authorList>
            <person name="Sun Q."/>
            <person name="Zhou Y."/>
        </authorList>
    </citation>
    <scope>NUCLEOTIDE SEQUENCE</scope>
    <source>
        <strain evidence="2">CGMCC 1.15725</strain>
    </source>
</reference>
<proteinExistence type="inferred from homology"/>
<keyword evidence="3" id="KW-1185">Reference proteome</keyword>
<evidence type="ECO:0000313" key="3">
    <source>
        <dbReference type="Proteomes" id="UP000646365"/>
    </source>
</evidence>
<dbReference type="SUPFAM" id="SSF54001">
    <property type="entry name" value="Cysteine proteinases"/>
    <property type="match status" value="1"/>
</dbReference>
<dbReference type="AlphaFoldDB" id="A0A8J2YQJ1"/>
<evidence type="ECO:0008006" key="4">
    <source>
        <dbReference type="Google" id="ProtNLM"/>
    </source>
</evidence>
<dbReference type="PANTHER" id="PTHR11786:SF0">
    <property type="entry name" value="ARYLAMINE N-ACETYLTRANSFERASE 4-RELATED"/>
    <property type="match status" value="1"/>
</dbReference>
<dbReference type="Gene3D" id="3.30.2140.20">
    <property type="match status" value="1"/>
</dbReference>
<evidence type="ECO:0000256" key="1">
    <source>
        <dbReference type="ARBA" id="ARBA00006547"/>
    </source>
</evidence>
<dbReference type="Proteomes" id="UP000646365">
    <property type="component" value="Unassembled WGS sequence"/>
</dbReference>
<dbReference type="InterPro" id="IPR038765">
    <property type="entry name" value="Papain-like_cys_pep_sf"/>
</dbReference>
<dbReference type="InterPro" id="IPR001447">
    <property type="entry name" value="Arylamine_N-AcTrfase"/>
</dbReference>
<sequence>MFKAALEQVGFHCRLLAARVLVGAPTTPRARTHALLEVDTPQGQYLADVGFGGAGPLHPLPLLPGLVSHQPGSAHRLRHEGGLWVLEGDVGAGWSDLYAFTLEAQLPIDIEMANHFVSTHPSSVFRQIVTAQRVRRTRRAVLRGSTLEVRVNCHSETREINAEEELLPLLAQEFGLVFPPGTRFTAQV</sequence>
<accession>A0A8J2YQJ1</accession>
<name>A0A8J2YQJ1_9PROT</name>
<gene>
    <name evidence="2" type="ORF">GCM10011611_10600</name>
</gene>
<organism evidence="2 3">
    <name type="scientific">Aliidongia dinghuensis</name>
    <dbReference type="NCBI Taxonomy" id="1867774"/>
    <lineage>
        <taxon>Bacteria</taxon>
        <taxon>Pseudomonadati</taxon>
        <taxon>Pseudomonadota</taxon>
        <taxon>Alphaproteobacteria</taxon>
        <taxon>Rhodospirillales</taxon>
        <taxon>Dongiaceae</taxon>
        <taxon>Aliidongia</taxon>
    </lineage>
</organism>